<evidence type="ECO:0000256" key="1">
    <source>
        <dbReference type="ARBA" id="ARBA00004948"/>
    </source>
</evidence>
<gene>
    <name evidence="4" type="primary">thiD</name>
    <name evidence="4" type="ORF">NYR54_00540</name>
</gene>
<dbReference type="Pfam" id="PF08543">
    <property type="entry name" value="Phos_pyr_kin"/>
    <property type="match status" value="1"/>
</dbReference>
<dbReference type="EMBL" id="JAODNV010000001">
    <property type="protein sequence ID" value="MCT8988786.1"/>
    <property type="molecule type" value="Genomic_DNA"/>
</dbReference>
<evidence type="ECO:0000256" key="2">
    <source>
        <dbReference type="ARBA" id="ARBA00012135"/>
    </source>
</evidence>
<sequence>MDRGNGAMAVNPSAHVLVVAGSDSSGGAGIARDVETIAAFGLRSSLTVTAVTVQTHDAVTQIEPMPPTLVVAQIHAAIEANAVRAVKVGMLPNPAITEAVASVLADNPLVPVVLDPVLAASSGASLTAEGAAAALKRRLLPLCRLVTPNLPELALLADTPPARNEDEAVRQAGFLLEAGAQAVLVKGGHAAGERSDDLLIRPGRPPARFAAPRLPGSVRGTGCMLSSAIAANLARNATLEESVQNAKRYVFEQIRLFLPDRQTAATIG</sequence>
<keyword evidence="5" id="KW-1185">Reference proteome</keyword>
<evidence type="ECO:0000259" key="3">
    <source>
        <dbReference type="Pfam" id="PF08543"/>
    </source>
</evidence>
<dbReference type="AlphaFoldDB" id="A0A9X2X5W5"/>
<dbReference type="InterPro" id="IPR004399">
    <property type="entry name" value="HMP/HMP-P_kinase_dom"/>
</dbReference>
<protein>
    <recommendedName>
        <fullName evidence="2">hydroxymethylpyrimidine kinase</fullName>
        <ecNumber evidence="2">2.7.1.49</ecNumber>
    </recommendedName>
</protein>
<dbReference type="PANTHER" id="PTHR20858">
    <property type="entry name" value="PHOSPHOMETHYLPYRIMIDINE KINASE"/>
    <property type="match status" value="1"/>
</dbReference>
<dbReference type="PANTHER" id="PTHR20858:SF17">
    <property type="entry name" value="HYDROXYMETHYLPYRIMIDINE_PHOSPHOMETHYLPYRIMIDINE KINASE THI20-RELATED"/>
    <property type="match status" value="1"/>
</dbReference>
<reference evidence="4" key="1">
    <citation type="submission" date="2022-08" db="EMBL/GenBank/DDBJ databases">
        <title>Chelativorans sichuanense sp. nov., a paraffin oil-degrading bacterium isolated from a mixture of oil-based drill cuttings and paddy soil.</title>
        <authorList>
            <person name="Yu J."/>
            <person name="Liu H."/>
            <person name="Chen Q."/>
        </authorList>
    </citation>
    <scope>NUCLEOTIDE SEQUENCE</scope>
    <source>
        <strain evidence="4">SCAU 2101</strain>
    </source>
</reference>
<dbReference type="EC" id="2.7.1.49" evidence="2"/>
<evidence type="ECO:0000313" key="5">
    <source>
        <dbReference type="Proteomes" id="UP001149009"/>
    </source>
</evidence>
<keyword evidence="4" id="KW-0418">Kinase</keyword>
<accession>A0A9X2X5W5</accession>
<name>A0A9X2X5W5_9HYPH</name>
<dbReference type="GO" id="GO:0005829">
    <property type="term" value="C:cytosol"/>
    <property type="evidence" value="ECO:0007669"/>
    <property type="project" value="TreeGrafter"/>
</dbReference>
<dbReference type="Gene3D" id="3.40.1190.20">
    <property type="match status" value="1"/>
</dbReference>
<dbReference type="SUPFAM" id="SSF53613">
    <property type="entry name" value="Ribokinase-like"/>
    <property type="match status" value="1"/>
</dbReference>
<feature type="domain" description="Pyridoxamine kinase/Phosphomethylpyrimidine kinase" evidence="3">
    <location>
        <begin position="23"/>
        <end position="255"/>
    </location>
</feature>
<keyword evidence="4" id="KW-0808">Transferase</keyword>
<dbReference type="CDD" id="cd01169">
    <property type="entry name" value="HMPP_kinase"/>
    <property type="match status" value="1"/>
</dbReference>
<proteinExistence type="predicted"/>
<dbReference type="InterPro" id="IPR029056">
    <property type="entry name" value="Ribokinase-like"/>
</dbReference>
<dbReference type="NCBIfam" id="TIGR00097">
    <property type="entry name" value="HMP-P_kinase"/>
    <property type="match status" value="1"/>
</dbReference>
<dbReference type="GO" id="GO:0009228">
    <property type="term" value="P:thiamine biosynthetic process"/>
    <property type="evidence" value="ECO:0007669"/>
    <property type="project" value="InterPro"/>
</dbReference>
<dbReference type="InterPro" id="IPR013749">
    <property type="entry name" value="PM/HMP-P_kinase-1"/>
</dbReference>
<comment type="pathway">
    <text evidence="1">Cofactor biosynthesis; thiamine diphosphate biosynthesis.</text>
</comment>
<dbReference type="GO" id="GO:0008972">
    <property type="term" value="F:phosphomethylpyrimidine kinase activity"/>
    <property type="evidence" value="ECO:0007669"/>
    <property type="project" value="InterPro"/>
</dbReference>
<organism evidence="4 5">
    <name type="scientific">Chelativorans petroleitrophicus</name>
    <dbReference type="NCBI Taxonomy" id="2975484"/>
    <lineage>
        <taxon>Bacteria</taxon>
        <taxon>Pseudomonadati</taxon>
        <taxon>Pseudomonadota</taxon>
        <taxon>Alphaproteobacteria</taxon>
        <taxon>Hyphomicrobiales</taxon>
        <taxon>Phyllobacteriaceae</taxon>
        <taxon>Chelativorans</taxon>
    </lineage>
</organism>
<dbReference type="Proteomes" id="UP001149009">
    <property type="component" value="Unassembled WGS sequence"/>
</dbReference>
<comment type="caution">
    <text evidence="4">The sequence shown here is derived from an EMBL/GenBank/DDBJ whole genome shotgun (WGS) entry which is preliminary data.</text>
</comment>
<dbReference type="GO" id="GO:0008902">
    <property type="term" value="F:hydroxymethylpyrimidine kinase activity"/>
    <property type="evidence" value="ECO:0007669"/>
    <property type="project" value="UniProtKB-EC"/>
</dbReference>
<evidence type="ECO:0000313" key="4">
    <source>
        <dbReference type="EMBL" id="MCT8988786.1"/>
    </source>
</evidence>